<sequence>MILDELVAATRKHLQERQAQVPLAVLQAQLATLPPRPRFTLNAQASDQPIKVIAEIKQASPSKGQIVDPVTFDYQQIARDYTAAHVDMISVLTEEDYFKGSLTILSAVAQTTALPILRKDFTIDPYMLYEAKVAGASAILLIVAILTDAQLKEFLALAQELDLAALVEAHDANEIQRAIAAGATIIGVNNRNLKDFSVDFNNTQRLRTSIPADIAVISESGIQTRTDVAQLESAGINAILVGETFMRATDKPAMIAKLRGQHTKE</sequence>
<evidence type="ECO:0000313" key="11">
    <source>
        <dbReference type="Proteomes" id="UP000789719"/>
    </source>
</evidence>
<evidence type="ECO:0000256" key="8">
    <source>
        <dbReference type="HAMAP-Rule" id="MF_00134"/>
    </source>
</evidence>
<dbReference type="EC" id="4.1.1.48" evidence="8"/>
<organism evidence="10 11">
    <name type="scientific">Periweissella ghanensis</name>
    <dbReference type="NCBI Taxonomy" id="467997"/>
    <lineage>
        <taxon>Bacteria</taxon>
        <taxon>Bacillati</taxon>
        <taxon>Bacillota</taxon>
        <taxon>Bacilli</taxon>
        <taxon>Lactobacillales</taxon>
        <taxon>Lactobacillaceae</taxon>
        <taxon>Periweissella</taxon>
    </lineage>
</organism>
<evidence type="ECO:0000256" key="6">
    <source>
        <dbReference type="ARBA" id="ARBA00023141"/>
    </source>
</evidence>
<dbReference type="SUPFAM" id="SSF51366">
    <property type="entry name" value="Ribulose-phoshate binding barrel"/>
    <property type="match status" value="1"/>
</dbReference>
<dbReference type="InterPro" id="IPR013785">
    <property type="entry name" value="Aldolase_TIM"/>
</dbReference>
<accession>A0ABM8Z9D1</accession>
<dbReference type="Pfam" id="PF00218">
    <property type="entry name" value="IGPS"/>
    <property type="match status" value="1"/>
</dbReference>
<comment type="catalytic activity">
    <reaction evidence="1 8">
        <text>1-(2-carboxyphenylamino)-1-deoxy-D-ribulose 5-phosphate + H(+) = (1S,2R)-1-C-(indol-3-yl)glycerol 3-phosphate + CO2 + H2O</text>
        <dbReference type="Rhea" id="RHEA:23476"/>
        <dbReference type="ChEBI" id="CHEBI:15377"/>
        <dbReference type="ChEBI" id="CHEBI:15378"/>
        <dbReference type="ChEBI" id="CHEBI:16526"/>
        <dbReference type="ChEBI" id="CHEBI:58613"/>
        <dbReference type="ChEBI" id="CHEBI:58866"/>
        <dbReference type="EC" id="4.1.1.48"/>
    </reaction>
</comment>
<gene>
    <name evidence="8 10" type="primary">trpC</name>
    <name evidence="10" type="ORF">WGH24286_00378</name>
</gene>
<comment type="pathway">
    <text evidence="2 8">Amino-acid biosynthesis; L-tryptophan biosynthesis; L-tryptophan from chorismate: step 4/5.</text>
</comment>
<dbReference type="PROSITE" id="PS00614">
    <property type="entry name" value="IGPS"/>
    <property type="match status" value="1"/>
</dbReference>
<dbReference type="Gene3D" id="3.20.20.70">
    <property type="entry name" value="Aldolase class I"/>
    <property type="match status" value="1"/>
</dbReference>
<dbReference type="InterPro" id="IPR011060">
    <property type="entry name" value="RibuloseP-bd_barrel"/>
</dbReference>
<evidence type="ECO:0000256" key="5">
    <source>
        <dbReference type="ARBA" id="ARBA00022822"/>
    </source>
</evidence>
<dbReference type="PANTHER" id="PTHR22854">
    <property type="entry name" value="TRYPTOPHAN BIOSYNTHESIS PROTEIN"/>
    <property type="match status" value="1"/>
</dbReference>
<dbReference type="InterPro" id="IPR001468">
    <property type="entry name" value="Indole-3-GlycerolPSynthase_CS"/>
</dbReference>
<dbReference type="NCBIfam" id="NF001377">
    <property type="entry name" value="PRK00278.2-4"/>
    <property type="match status" value="1"/>
</dbReference>
<feature type="domain" description="Indole-3-glycerol phosphate synthase" evidence="9">
    <location>
        <begin position="3"/>
        <end position="258"/>
    </location>
</feature>
<reference evidence="10 11" key="1">
    <citation type="submission" date="2021-11" db="EMBL/GenBank/DDBJ databases">
        <authorList>
            <person name="Depoorter E."/>
        </authorList>
    </citation>
    <scope>NUCLEOTIDE SEQUENCE [LARGE SCALE GENOMIC DNA]</scope>
    <source>
        <strain evidence="10 11">LMG 24286</strain>
    </source>
</reference>
<dbReference type="CDD" id="cd00331">
    <property type="entry name" value="IGPS"/>
    <property type="match status" value="1"/>
</dbReference>
<evidence type="ECO:0000256" key="2">
    <source>
        <dbReference type="ARBA" id="ARBA00004696"/>
    </source>
</evidence>
<dbReference type="RefSeq" id="WP_230098071.1">
    <property type="nucleotide sequence ID" value="NZ_CAKKNT010000003.1"/>
</dbReference>
<proteinExistence type="inferred from homology"/>
<evidence type="ECO:0000256" key="1">
    <source>
        <dbReference type="ARBA" id="ARBA00001633"/>
    </source>
</evidence>
<comment type="similarity">
    <text evidence="8">Belongs to the TrpC family.</text>
</comment>
<keyword evidence="7 8" id="KW-0456">Lyase</keyword>
<keyword evidence="3 8" id="KW-0028">Amino-acid biosynthesis</keyword>
<dbReference type="InterPro" id="IPR045186">
    <property type="entry name" value="Indole-3-glycerol_P_synth"/>
</dbReference>
<dbReference type="PANTHER" id="PTHR22854:SF2">
    <property type="entry name" value="INDOLE-3-GLYCEROL-PHOSPHATE SYNTHASE"/>
    <property type="match status" value="1"/>
</dbReference>
<dbReference type="InterPro" id="IPR013798">
    <property type="entry name" value="Indole-3-glycerol_P_synth_dom"/>
</dbReference>
<evidence type="ECO:0000256" key="7">
    <source>
        <dbReference type="ARBA" id="ARBA00023239"/>
    </source>
</evidence>
<dbReference type="Proteomes" id="UP000789719">
    <property type="component" value="Unassembled WGS sequence"/>
</dbReference>
<dbReference type="EMBL" id="CAKKNT010000003">
    <property type="protein sequence ID" value="CAH0417962.1"/>
    <property type="molecule type" value="Genomic_DNA"/>
</dbReference>
<evidence type="ECO:0000256" key="4">
    <source>
        <dbReference type="ARBA" id="ARBA00022793"/>
    </source>
</evidence>
<dbReference type="GO" id="GO:0004425">
    <property type="term" value="F:indole-3-glycerol-phosphate synthase activity"/>
    <property type="evidence" value="ECO:0007669"/>
    <property type="project" value="UniProtKB-EC"/>
</dbReference>
<protein>
    <recommendedName>
        <fullName evidence="8">Indole-3-glycerol phosphate synthase</fullName>
        <shortName evidence="8">IGPS</shortName>
        <ecNumber evidence="8">4.1.1.48</ecNumber>
    </recommendedName>
</protein>
<keyword evidence="5 8" id="KW-0822">Tryptophan biosynthesis</keyword>
<keyword evidence="11" id="KW-1185">Reference proteome</keyword>
<keyword evidence="4 8" id="KW-0210">Decarboxylase</keyword>
<keyword evidence="6 8" id="KW-0057">Aromatic amino acid biosynthesis</keyword>
<evidence type="ECO:0000313" key="10">
    <source>
        <dbReference type="EMBL" id="CAH0417962.1"/>
    </source>
</evidence>
<evidence type="ECO:0000256" key="3">
    <source>
        <dbReference type="ARBA" id="ARBA00022605"/>
    </source>
</evidence>
<dbReference type="HAMAP" id="MF_00134_B">
    <property type="entry name" value="IGPS_B"/>
    <property type="match status" value="1"/>
</dbReference>
<name>A0ABM8Z9D1_9LACO</name>
<evidence type="ECO:0000259" key="9">
    <source>
        <dbReference type="Pfam" id="PF00218"/>
    </source>
</evidence>
<comment type="caution">
    <text evidence="10">The sequence shown here is derived from an EMBL/GenBank/DDBJ whole genome shotgun (WGS) entry which is preliminary data.</text>
</comment>